<protein>
    <recommendedName>
        <fullName evidence="2">EF-hand domain-containing protein</fullName>
    </recommendedName>
</protein>
<dbReference type="SUPFAM" id="SSF47473">
    <property type="entry name" value="EF-hand"/>
    <property type="match status" value="1"/>
</dbReference>
<sequence length="486" mass="53699">MSRLSSVASLRLPAIQHPLSRLIDPETLSLRGYSRDYAGSDEVVPPGLRDGDLDFVFRGQNTRRATGYPYDKAPPKQSSFSLVSQPIPEGVKVSVALDPVKPRLPIFGQRVAPESRGSRVTSLTSTIKTSITSQTSTSRTSILTRTTTAASCPEAQLRIQVDQVLSLPLSASLLSSVFVNSITGLTHTVKHNLFESSRLHLSKKAAISFEELWEAIRESGAGGPATWFNPTQDPSTTPPLSPAKVTASQTLSLLRGQAQNRFLEVIESRPTELGLQRISLIVAPELKRCLAQLGLNLEDREFEKLWKKFDSKGLGAVNVRGLLRKLGLSQIKTSDTNDNNDQVSSSINGEDTKARPRALSKSEEERGVSITMEKWLKDKFREGVQRMKSQFDQLDPDQTCKVGLEEFLQVLKTFGLNLKREHVGLFLARCGLGLNKTGVIHYPEFLRMFQDRSEEGVTHRILSNPQHRSEVTAGQLQSNGQNCLCP</sequence>
<reference evidence="3" key="1">
    <citation type="journal article" date="2014" name="Nat. Commun.">
        <title>The rainbow trout genome provides novel insights into evolution after whole-genome duplication in vertebrates.</title>
        <authorList>
            <person name="Berthelot C."/>
            <person name="Brunet F."/>
            <person name="Chalopin D."/>
            <person name="Juanchich A."/>
            <person name="Bernard M."/>
            <person name="Noel B."/>
            <person name="Bento P."/>
            <person name="Da Silva C."/>
            <person name="Labadie K."/>
            <person name="Alberti A."/>
            <person name="Aury J.M."/>
            <person name="Louis A."/>
            <person name="Dehais P."/>
            <person name="Bardou P."/>
            <person name="Montfort J."/>
            <person name="Klopp C."/>
            <person name="Cabau C."/>
            <person name="Gaspin C."/>
            <person name="Thorgaard G.H."/>
            <person name="Boussaha M."/>
            <person name="Quillet E."/>
            <person name="Guyomard R."/>
            <person name="Galiana D."/>
            <person name="Bobe J."/>
            <person name="Volff J.N."/>
            <person name="Genet C."/>
            <person name="Wincker P."/>
            <person name="Jaillon O."/>
            <person name="Roest Crollius H."/>
            <person name="Guiguen Y."/>
        </authorList>
    </citation>
    <scope>NUCLEOTIDE SEQUENCE [LARGE SCALE GENOMIC DNA]</scope>
</reference>
<dbReference type="STRING" id="8022.A0A060WG47"/>
<dbReference type="GO" id="GO:0005509">
    <property type="term" value="F:calcium ion binding"/>
    <property type="evidence" value="ECO:0007669"/>
    <property type="project" value="InterPro"/>
</dbReference>
<feature type="compositionally biased region" description="Polar residues" evidence="1">
    <location>
        <begin position="334"/>
        <end position="349"/>
    </location>
</feature>
<dbReference type="EMBL" id="FR904463">
    <property type="protein sequence ID" value="CDQ64204.1"/>
    <property type="molecule type" value="Genomic_DNA"/>
</dbReference>
<feature type="compositionally biased region" description="Basic and acidic residues" evidence="1">
    <location>
        <begin position="350"/>
        <end position="365"/>
    </location>
</feature>
<gene>
    <name evidence="3" type="ORF">GSONMT00070620001</name>
</gene>
<dbReference type="PANTHER" id="PTHR20875">
    <property type="entry name" value="EF-HAND CALCIUM-BINDING DOMAIN-CONTAINING PROTEIN 6-RELATED"/>
    <property type="match status" value="1"/>
</dbReference>
<name>A0A060WG47_ONCMY</name>
<dbReference type="PANTHER" id="PTHR20875:SF6">
    <property type="entry name" value="EF-HAND CALCIUM-BINDING DOMAIN-CONTAINING PROTEIN 6 ISOFORM X1"/>
    <property type="match status" value="1"/>
</dbReference>
<evidence type="ECO:0000256" key="1">
    <source>
        <dbReference type="SAM" id="MobiDB-lite"/>
    </source>
</evidence>
<dbReference type="InterPro" id="IPR052603">
    <property type="entry name" value="EFCB6"/>
</dbReference>
<dbReference type="InterPro" id="IPR011992">
    <property type="entry name" value="EF-hand-dom_pair"/>
</dbReference>
<proteinExistence type="predicted"/>
<reference evidence="3" key="2">
    <citation type="submission" date="2014-03" db="EMBL/GenBank/DDBJ databases">
        <authorList>
            <person name="Genoscope - CEA"/>
        </authorList>
    </citation>
    <scope>NUCLEOTIDE SEQUENCE</scope>
</reference>
<dbReference type="PROSITE" id="PS50222">
    <property type="entry name" value="EF_HAND_2"/>
    <property type="match status" value="1"/>
</dbReference>
<dbReference type="AlphaFoldDB" id="A0A060WG47"/>
<evidence type="ECO:0000313" key="3">
    <source>
        <dbReference type="EMBL" id="CDQ64204.1"/>
    </source>
</evidence>
<dbReference type="PaxDb" id="8022-A0A060WG47"/>
<organism evidence="3 4">
    <name type="scientific">Oncorhynchus mykiss</name>
    <name type="common">Rainbow trout</name>
    <name type="synonym">Salmo gairdneri</name>
    <dbReference type="NCBI Taxonomy" id="8022"/>
    <lineage>
        <taxon>Eukaryota</taxon>
        <taxon>Metazoa</taxon>
        <taxon>Chordata</taxon>
        <taxon>Craniata</taxon>
        <taxon>Vertebrata</taxon>
        <taxon>Euteleostomi</taxon>
        <taxon>Actinopterygii</taxon>
        <taxon>Neopterygii</taxon>
        <taxon>Teleostei</taxon>
        <taxon>Protacanthopterygii</taxon>
        <taxon>Salmoniformes</taxon>
        <taxon>Salmonidae</taxon>
        <taxon>Salmoninae</taxon>
        <taxon>Oncorhynchus</taxon>
    </lineage>
</organism>
<feature type="region of interest" description="Disordered" evidence="1">
    <location>
        <begin position="334"/>
        <end position="365"/>
    </location>
</feature>
<evidence type="ECO:0000313" key="4">
    <source>
        <dbReference type="Proteomes" id="UP000193380"/>
    </source>
</evidence>
<dbReference type="Gene3D" id="1.10.238.10">
    <property type="entry name" value="EF-hand"/>
    <property type="match status" value="2"/>
</dbReference>
<evidence type="ECO:0000259" key="2">
    <source>
        <dbReference type="PROSITE" id="PS50222"/>
    </source>
</evidence>
<dbReference type="Proteomes" id="UP000193380">
    <property type="component" value="Unassembled WGS sequence"/>
</dbReference>
<dbReference type="InterPro" id="IPR002048">
    <property type="entry name" value="EF_hand_dom"/>
</dbReference>
<accession>A0A060WG47</accession>
<feature type="domain" description="EF-hand" evidence="2">
    <location>
        <begin position="382"/>
        <end position="417"/>
    </location>
</feature>